<comment type="caution">
    <text evidence="1">The sequence shown here is derived from an EMBL/GenBank/DDBJ whole genome shotgun (WGS) entry which is preliminary data.</text>
</comment>
<sequence>MLTFEMARRLDRHRSTIYREIKCNTSSGREPPDYDGYYSTVAHDISKERRHRLRKLWWHPNLRTEIINQLEARWSPEQIAGRLLLDDTATSASVKRQSIASFTPRKIMGLASIVISRKRVANVVRCAPGNRYGVMGIIKCLLALVILDGSILEIKFDPIAG</sequence>
<dbReference type="InterPro" id="IPR051917">
    <property type="entry name" value="Transposase-Integrase"/>
</dbReference>
<dbReference type="GO" id="GO:0005829">
    <property type="term" value="C:cytosol"/>
    <property type="evidence" value="ECO:0007669"/>
    <property type="project" value="TreeGrafter"/>
</dbReference>
<dbReference type="HOGENOM" id="CLU_1642345_0_0_5"/>
<dbReference type="EMBL" id="AEYE02000038">
    <property type="protein sequence ID" value="EPE93969.1"/>
    <property type="molecule type" value="Genomic_DNA"/>
</dbReference>
<evidence type="ECO:0000313" key="1">
    <source>
        <dbReference type="EMBL" id="EPE93969.1"/>
    </source>
</evidence>
<gene>
    <name evidence="1" type="ORF">RGCCGE502_34326</name>
</gene>
<dbReference type="PANTHER" id="PTHR10948">
    <property type="entry name" value="TRANSPOSASE"/>
    <property type="match status" value="1"/>
</dbReference>
<dbReference type="GO" id="GO:0032196">
    <property type="term" value="P:transposition"/>
    <property type="evidence" value="ECO:0007669"/>
    <property type="project" value="TreeGrafter"/>
</dbReference>
<organism evidence="1 2">
    <name type="scientific">Rhizobium grahamii CCGE 502</name>
    <dbReference type="NCBI Taxonomy" id="990285"/>
    <lineage>
        <taxon>Bacteria</taxon>
        <taxon>Pseudomonadati</taxon>
        <taxon>Pseudomonadota</taxon>
        <taxon>Alphaproteobacteria</taxon>
        <taxon>Hyphomicrobiales</taxon>
        <taxon>Rhizobiaceae</taxon>
        <taxon>Rhizobium/Agrobacterium group</taxon>
        <taxon>Rhizobium</taxon>
    </lineage>
</organism>
<proteinExistence type="predicted"/>
<keyword evidence="1" id="KW-0614">Plasmid</keyword>
<reference evidence="1 2" key="1">
    <citation type="journal article" date="2012" name="J. Bacteriol.">
        <title>Genome sequence of Rhizobium grahamii CCGE502, a broad-host-range symbiont with low nodulation competitiveness in Phaseolus vulgaris.</title>
        <authorList>
            <person name="Althabegoiti M.J."/>
            <person name="Lozano L."/>
            <person name="Torres-Tejerizo G."/>
            <person name="Ormeno-Orrillo E."/>
            <person name="Rogel M.A."/>
            <person name="Gonzalez V."/>
            <person name="Martinez-Romero E."/>
        </authorList>
    </citation>
    <scope>NUCLEOTIDE SEQUENCE [LARGE SCALE GENOMIC DNA]</scope>
    <source>
        <strain evidence="1 2">CCGE 502</strain>
        <plasmid evidence="1">pRg502a</plasmid>
    </source>
</reference>
<dbReference type="PANTHER" id="PTHR10948:SF23">
    <property type="entry name" value="TRANSPOSASE INSI FOR INSERTION SEQUENCE ELEMENT IS30A-RELATED"/>
    <property type="match status" value="1"/>
</dbReference>
<dbReference type="AlphaFoldDB" id="S3H5E5"/>
<keyword evidence="2" id="KW-1185">Reference proteome</keyword>
<accession>S3H5E5</accession>
<dbReference type="GO" id="GO:0004803">
    <property type="term" value="F:transposase activity"/>
    <property type="evidence" value="ECO:0007669"/>
    <property type="project" value="TreeGrafter"/>
</dbReference>
<dbReference type="Proteomes" id="UP000014411">
    <property type="component" value="Unassembled WGS sequence"/>
</dbReference>
<name>S3H5E5_9HYPH</name>
<evidence type="ECO:0000313" key="2">
    <source>
        <dbReference type="Proteomes" id="UP000014411"/>
    </source>
</evidence>
<protein>
    <submittedName>
        <fullName evidence="1">IS30 family transposase</fullName>
    </submittedName>
</protein>
<geneLocation type="plasmid" evidence="1">
    <name>pRg502a</name>
</geneLocation>